<feature type="compositionally biased region" description="Acidic residues" evidence="1">
    <location>
        <begin position="878"/>
        <end position="892"/>
    </location>
</feature>
<dbReference type="PANTHER" id="PTHR33266">
    <property type="entry name" value="CHROMOSOME 15, WHOLE GENOME SHOTGUN SEQUENCE"/>
    <property type="match status" value="1"/>
</dbReference>
<evidence type="ECO:0000256" key="1">
    <source>
        <dbReference type="SAM" id="MobiDB-lite"/>
    </source>
</evidence>
<organism evidence="2 3">
    <name type="scientific">Sphaerosporella brunnea</name>
    <dbReference type="NCBI Taxonomy" id="1250544"/>
    <lineage>
        <taxon>Eukaryota</taxon>
        <taxon>Fungi</taxon>
        <taxon>Dikarya</taxon>
        <taxon>Ascomycota</taxon>
        <taxon>Pezizomycotina</taxon>
        <taxon>Pezizomycetes</taxon>
        <taxon>Pezizales</taxon>
        <taxon>Pyronemataceae</taxon>
        <taxon>Sphaerosporella</taxon>
    </lineage>
</organism>
<sequence length="892" mass="100534">MFRSPSPEKRALWEQAVQKRIPSIRTAGLQHDHDSTDTECITVRHFIEVALRIDGAPLPPHILATIKTNETLSDIETDPDLCYNLAGCIQENRWFDALKLLVPKTPKQLDMQKAIANLHYHWDDLFHGIALDALVEKLRRCEENAMSHNYYSKSFDIIQSSGMGKSRLVKEMGGKTLTVSFALRRRGETGFPPCDREIYSFLLSGSGKDYASAHTRAIAFLGGVISSLSHWCALNFHESFTPSRKDKFPVQDILHKWNKAMGTVDSTDVDDDYRTTERREFCKSTVESAEKFREILASLKWDWEENYEYKTSSDIRKILHEPLTALFDRLQPPKNDFPLLLLGIDEASNLYIDAEDIRHVALRRVLRSLRDYSLWTVFMSTNSNIDLLAMAQAQDPSLRVVNGDLRRIAPFLALELNIEEHRRRKVNSSERTKPMAQYCTADHMTGFGRPLWRLFAKKGYNDLMAFTVAKLLGGQKSAYDPNNVNHVFAALASRVSLDPSLNAESIELAREAVNSHLRLLVAVDQISGLLLTSTPSESVVAEAAANLLLGIRYPFTDPIPHSTVGTKWASSIATLVRELLSRGLVDKGTRGEIYCRIILVLARDYLLRDNPIPSDGTFRFSQPFSYKDFLDFLLGKDVVTNGFRRKMERRPRPRGERADAPLGPDYSIQDGRMNFTHFTHTTKHLDPVNFRNMLVDLLRSHAALQLCPNQKFWDLLIPVYFGDPNAPLDPDSVGALLIQAKNCISQESLKLGDEYNEFFSAGDLVICLQLEVGLKQPDAPIFKMRWPSLREDGCLQIPTGPFVFGVHVRGNGPETFPFLDDALAAQYRVLVTELMPNQTGLEVQICQRLEGFHLIEDDLSDEDVGTSVGAGSEIETGAAEEDGGEDVEMTQD</sequence>
<keyword evidence="3" id="KW-1185">Reference proteome</keyword>
<dbReference type="PANTHER" id="PTHR33266:SF1">
    <property type="entry name" value="F-BOX DOMAIN-CONTAINING PROTEIN"/>
    <property type="match status" value="1"/>
</dbReference>
<proteinExistence type="predicted"/>
<dbReference type="EMBL" id="VXIS01000324">
    <property type="protein sequence ID" value="KAA8894618.1"/>
    <property type="molecule type" value="Genomic_DNA"/>
</dbReference>
<dbReference type="AlphaFoldDB" id="A0A5J5EIU7"/>
<dbReference type="OrthoDB" id="5344887at2759"/>
<dbReference type="Proteomes" id="UP000326924">
    <property type="component" value="Unassembled WGS sequence"/>
</dbReference>
<comment type="caution">
    <text evidence="2">The sequence shown here is derived from an EMBL/GenBank/DDBJ whole genome shotgun (WGS) entry which is preliminary data.</text>
</comment>
<accession>A0A5J5EIU7</accession>
<feature type="region of interest" description="Disordered" evidence="1">
    <location>
        <begin position="862"/>
        <end position="892"/>
    </location>
</feature>
<reference evidence="2 3" key="1">
    <citation type="submission" date="2019-09" db="EMBL/GenBank/DDBJ databases">
        <title>Draft genome of the ectomycorrhizal ascomycete Sphaerosporella brunnea.</title>
        <authorList>
            <consortium name="DOE Joint Genome Institute"/>
            <person name="Benucci G.M."/>
            <person name="Marozzi G."/>
            <person name="Antonielli L."/>
            <person name="Sanchez S."/>
            <person name="Marco P."/>
            <person name="Wang X."/>
            <person name="Falini L.B."/>
            <person name="Barry K."/>
            <person name="Haridas S."/>
            <person name="Lipzen A."/>
            <person name="Labutti K."/>
            <person name="Grigoriev I.V."/>
            <person name="Murat C."/>
            <person name="Martin F."/>
            <person name="Albertini E."/>
            <person name="Donnini D."/>
            <person name="Bonito G."/>
        </authorList>
    </citation>
    <scope>NUCLEOTIDE SEQUENCE [LARGE SCALE GENOMIC DNA]</scope>
    <source>
        <strain evidence="2 3">Sb_GMNB300</strain>
    </source>
</reference>
<evidence type="ECO:0000313" key="3">
    <source>
        <dbReference type="Proteomes" id="UP000326924"/>
    </source>
</evidence>
<gene>
    <name evidence="2" type="ORF">FN846DRAFT_912691</name>
</gene>
<protein>
    <submittedName>
        <fullName evidence="2">Uncharacterized protein</fullName>
    </submittedName>
</protein>
<dbReference type="InParanoid" id="A0A5J5EIU7"/>
<name>A0A5J5EIU7_9PEZI</name>
<evidence type="ECO:0000313" key="2">
    <source>
        <dbReference type="EMBL" id="KAA8894618.1"/>
    </source>
</evidence>